<accession>A0A7C8NNQ1</accession>
<protein>
    <submittedName>
        <fullName evidence="4">U5 small nuclear ribonucleoprotein</fullName>
    </submittedName>
</protein>
<name>A0A7C8NNQ1_ORBOL</name>
<keyword evidence="1 3" id="KW-0853">WD repeat</keyword>
<dbReference type="SUPFAM" id="SSF50978">
    <property type="entry name" value="WD40 repeat-like"/>
    <property type="match status" value="1"/>
</dbReference>
<keyword evidence="4" id="KW-0687">Ribonucleoprotein</keyword>
<dbReference type="AlphaFoldDB" id="A0A7C8NNQ1"/>
<gene>
    <name evidence="4" type="primary">SNRNP40</name>
    <name evidence="4" type="ORF">TWF102_006311</name>
</gene>
<dbReference type="PROSITE" id="PS50294">
    <property type="entry name" value="WD_REPEATS_REGION"/>
    <property type="match status" value="1"/>
</dbReference>
<dbReference type="SMART" id="SM00320">
    <property type="entry name" value="WD40"/>
    <property type="match status" value="1"/>
</dbReference>
<proteinExistence type="predicted"/>
<dbReference type="InterPro" id="IPR036322">
    <property type="entry name" value="WD40_repeat_dom_sf"/>
</dbReference>
<dbReference type="Gene3D" id="2.130.10.10">
    <property type="entry name" value="YVTN repeat-like/Quinoprotein amine dehydrogenase"/>
    <property type="match status" value="1"/>
</dbReference>
<organism evidence="4 5">
    <name type="scientific">Orbilia oligospora</name>
    <name type="common">Nematode-trapping fungus</name>
    <name type="synonym">Arthrobotrys oligospora</name>
    <dbReference type="NCBI Taxonomy" id="2813651"/>
    <lineage>
        <taxon>Eukaryota</taxon>
        <taxon>Fungi</taxon>
        <taxon>Dikarya</taxon>
        <taxon>Ascomycota</taxon>
        <taxon>Pezizomycotina</taxon>
        <taxon>Orbiliomycetes</taxon>
        <taxon>Orbiliales</taxon>
        <taxon>Orbiliaceae</taxon>
        <taxon>Orbilia</taxon>
    </lineage>
</organism>
<dbReference type="InterPro" id="IPR015943">
    <property type="entry name" value="WD40/YVTN_repeat-like_dom_sf"/>
</dbReference>
<dbReference type="EMBL" id="WIQW01000034">
    <property type="protein sequence ID" value="KAF3097320.1"/>
    <property type="molecule type" value="Genomic_DNA"/>
</dbReference>
<dbReference type="Proteomes" id="UP000475325">
    <property type="component" value="Unassembled WGS sequence"/>
</dbReference>
<keyword evidence="2" id="KW-0677">Repeat</keyword>
<sequence length="50" mass="5500">CVWDSDSKKLLYKLPGHKGTINDVRFMPGNEPIIVSASSDRTLLLGELGK</sequence>
<dbReference type="InterPro" id="IPR052234">
    <property type="entry name" value="U5_snRNP_Component"/>
</dbReference>
<evidence type="ECO:0000313" key="4">
    <source>
        <dbReference type="EMBL" id="KAF3097320.1"/>
    </source>
</evidence>
<feature type="non-terminal residue" evidence="4">
    <location>
        <position position="1"/>
    </location>
</feature>
<reference evidence="4 5" key="1">
    <citation type="submission" date="2019-06" db="EMBL/GenBank/DDBJ databases">
        <authorList>
            <person name="Palmer J.M."/>
        </authorList>
    </citation>
    <scope>NUCLEOTIDE SEQUENCE [LARGE SCALE GENOMIC DNA]</scope>
    <source>
        <strain evidence="4 5">TWF102</strain>
    </source>
</reference>
<dbReference type="PANTHER" id="PTHR44006">
    <property type="entry name" value="U5 SMALL NUCLEAR RIBONUCLEOPROTEIN 40 KDA PROTEIN"/>
    <property type="match status" value="1"/>
</dbReference>
<evidence type="ECO:0000256" key="2">
    <source>
        <dbReference type="ARBA" id="ARBA00022737"/>
    </source>
</evidence>
<dbReference type="GO" id="GO:0003723">
    <property type="term" value="F:RNA binding"/>
    <property type="evidence" value="ECO:0007669"/>
    <property type="project" value="TreeGrafter"/>
</dbReference>
<dbReference type="GO" id="GO:0071013">
    <property type="term" value="C:catalytic step 2 spliceosome"/>
    <property type="evidence" value="ECO:0007669"/>
    <property type="project" value="TreeGrafter"/>
</dbReference>
<evidence type="ECO:0000313" key="5">
    <source>
        <dbReference type="Proteomes" id="UP000475325"/>
    </source>
</evidence>
<evidence type="ECO:0000256" key="1">
    <source>
        <dbReference type="ARBA" id="ARBA00022574"/>
    </source>
</evidence>
<dbReference type="PROSITE" id="PS50082">
    <property type="entry name" value="WD_REPEATS_2"/>
    <property type="match status" value="1"/>
</dbReference>
<evidence type="ECO:0000256" key="3">
    <source>
        <dbReference type="PROSITE-ProRule" id="PRU00221"/>
    </source>
</evidence>
<dbReference type="InterPro" id="IPR001680">
    <property type="entry name" value="WD40_rpt"/>
</dbReference>
<feature type="repeat" description="WD" evidence="3">
    <location>
        <begin position="14"/>
        <end position="50"/>
    </location>
</feature>
<dbReference type="PANTHER" id="PTHR44006:SF1">
    <property type="entry name" value="U5 SMALL NUCLEAR RIBONUCLEOPROTEIN 40 KDA PROTEIN"/>
    <property type="match status" value="1"/>
</dbReference>
<comment type="caution">
    <text evidence="4">The sequence shown here is derived from an EMBL/GenBank/DDBJ whole genome shotgun (WGS) entry which is preliminary data.</text>
</comment>